<organism evidence="2 3">
    <name type="scientific">Columbia Basin potato purple top phytoplasma</name>
    <dbReference type="NCBI Taxonomy" id="307134"/>
    <lineage>
        <taxon>Bacteria</taxon>
        <taxon>Bacillati</taxon>
        <taxon>Mycoplasmatota</taxon>
        <taxon>Mollicutes</taxon>
        <taxon>Acholeplasmatales</taxon>
        <taxon>Acholeplasmataceae</taxon>
        <taxon>Candidatus Phytoplasma</taxon>
        <taxon>16SrVI (Clover proliferation group)</taxon>
    </lineage>
</organism>
<keyword evidence="3" id="KW-1185">Reference proteome</keyword>
<accession>A0ABT5L9F6</accession>
<keyword evidence="1" id="KW-0472">Membrane</keyword>
<evidence type="ECO:0000256" key="1">
    <source>
        <dbReference type="SAM" id="Phobius"/>
    </source>
</evidence>
<feature type="transmembrane region" description="Helical" evidence="1">
    <location>
        <begin position="240"/>
        <end position="258"/>
    </location>
</feature>
<evidence type="ECO:0000313" key="3">
    <source>
        <dbReference type="Proteomes" id="UP001221763"/>
    </source>
</evidence>
<reference evidence="2 3" key="1">
    <citation type="journal article" date="2023" name="Plant">
        <title>Draft Genome Sequence Resource of CBPPT1, a 'Candidatus Phytoplasma trifolii'-Related Strain Associated with Potato Purple Top Disease in the Columbia Basin, U.S.A.</title>
        <authorList>
            <person name="Wei W."/>
            <person name="Shao J."/>
            <person name="Bottner-Parker K.D."/>
            <person name="Zhao Y."/>
        </authorList>
    </citation>
    <scope>NUCLEOTIDE SEQUENCE [LARGE SCALE GENOMIC DNA]</scope>
    <source>
        <strain evidence="2 3">CBPPT1</strain>
    </source>
</reference>
<keyword evidence="1" id="KW-0812">Transmembrane</keyword>
<dbReference type="Proteomes" id="UP001221763">
    <property type="component" value="Unassembled WGS sequence"/>
</dbReference>
<gene>
    <name evidence="2" type="ORF">M8044_000452</name>
</gene>
<proteinExistence type="predicted"/>
<dbReference type="EMBL" id="JANHJP010000009">
    <property type="protein sequence ID" value="MDC9032229.1"/>
    <property type="molecule type" value="Genomic_DNA"/>
</dbReference>
<protein>
    <submittedName>
        <fullName evidence="2">Uncharacterized protein</fullName>
    </submittedName>
</protein>
<comment type="caution">
    <text evidence="2">The sequence shown here is derived from an EMBL/GenBank/DDBJ whole genome shotgun (WGS) entry which is preliminary data.</text>
</comment>
<sequence>MIDRVKKLNPNLNKMNLIIEEEPSNLATFIKSKEYEGRILVLYETNQKTSSSDDIKPTKPESSKANYFIESLKNKNLGYIEKINKQNIIDRVKKLNPNLNKMNLIIEEEPSNAATFIKSKEYEGKILVFYQTNQKIPYSTDDPDPTKTTSSSSKITDLNELIIIKDIGEIEESNEKNIIARIRRLNPQLNQIDLTVENQPSETKAFIQSKEYPGKVLVNYTNNIQKEKNNNNSLKSEHEIFFIVFFVFLFILLFYCFFSKKQ</sequence>
<name>A0ABT5L9F6_9MOLU</name>
<keyword evidence="1" id="KW-1133">Transmembrane helix</keyword>
<evidence type="ECO:0000313" key="2">
    <source>
        <dbReference type="EMBL" id="MDC9032229.1"/>
    </source>
</evidence>